<dbReference type="NCBIfam" id="TIGR03635">
    <property type="entry name" value="uS17_bact"/>
    <property type="match status" value="1"/>
</dbReference>
<sequence>MRERRKVLSGTVVQDSMDKTVSVRVERTKRHPLYGKIIRTYKRYQVHDEDNQARMGDSVRIRQCRPISRRKHFFVEEVTARAPAPDEVEV</sequence>
<dbReference type="PANTHER" id="PTHR10744:SF1">
    <property type="entry name" value="SMALL RIBOSOMAL SUBUNIT PROTEIN US17M"/>
    <property type="match status" value="1"/>
</dbReference>
<evidence type="ECO:0000256" key="6">
    <source>
        <dbReference type="HAMAP-Rule" id="MF_01345"/>
    </source>
</evidence>
<reference evidence="8" key="1">
    <citation type="submission" date="2019-09" db="EMBL/GenBank/DDBJ databases">
        <title>Characterisation of the sponge microbiome using genome-centric metagenomics.</title>
        <authorList>
            <person name="Engelberts J.P."/>
            <person name="Robbins S.J."/>
            <person name="De Goeij J.M."/>
            <person name="Aranda M."/>
            <person name="Bell S.C."/>
            <person name="Webster N.S."/>
        </authorList>
    </citation>
    <scope>NUCLEOTIDE SEQUENCE</scope>
    <source>
        <strain evidence="8">SB0662_bin_9</strain>
    </source>
</reference>
<evidence type="ECO:0000256" key="2">
    <source>
        <dbReference type="ARBA" id="ARBA00022730"/>
    </source>
</evidence>
<dbReference type="InterPro" id="IPR019984">
    <property type="entry name" value="Ribosomal_uS17_bact/chlr"/>
</dbReference>
<dbReference type="GO" id="GO:0022627">
    <property type="term" value="C:cytosolic small ribosomal subunit"/>
    <property type="evidence" value="ECO:0007669"/>
    <property type="project" value="UniProtKB-UniRule"/>
</dbReference>
<dbReference type="GO" id="GO:0006412">
    <property type="term" value="P:translation"/>
    <property type="evidence" value="ECO:0007669"/>
    <property type="project" value="UniProtKB-UniRule"/>
</dbReference>
<evidence type="ECO:0000256" key="7">
    <source>
        <dbReference type="RuleBase" id="RU003872"/>
    </source>
</evidence>
<proteinExistence type="inferred from homology"/>
<dbReference type="Pfam" id="PF00366">
    <property type="entry name" value="Ribosomal_S17"/>
    <property type="match status" value="1"/>
</dbReference>
<protein>
    <recommendedName>
        <fullName evidence="6">Small ribosomal subunit protein uS17</fullName>
    </recommendedName>
</protein>
<dbReference type="PANTHER" id="PTHR10744">
    <property type="entry name" value="40S RIBOSOMAL PROTEIN S11 FAMILY MEMBER"/>
    <property type="match status" value="1"/>
</dbReference>
<gene>
    <name evidence="6 8" type="primary">rpsQ</name>
    <name evidence="8" type="ORF">F4Y08_12560</name>
</gene>
<dbReference type="InterPro" id="IPR019979">
    <property type="entry name" value="Ribosomal_uS17_CS"/>
</dbReference>
<dbReference type="SUPFAM" id="SSF50249">
    <property type="entry name" value="Nucleic acid-binding proteins"/>
    <property type="match status" value="1"/>
</dbReference>
<evidence type="ECO:0000313" key="8">
    <source>
        <dbReference type="EMBL" id="MYD91148.1"/>
    </source>
</evidence>
<comment type="caution">
    <text evidence="8">The sequence shown here is derived from an EMBL/GenBank/DDBJ whole genome shotgun (WGS) entry which is preliminary data.</text>
</comment>
<dbReference type="HAMAP" id="MF_01345_B">
    <property type="entry name" value="Ribosomal_uS17_B"/>
    <property type="match status" value="1"/>
</dbReference>
<dbReference type="Gene3D" id="2.40.50.140">
    <property type="entry name" value="Nucleic acid-binding proteins"/>
    <property type="match status" value="1"/>
</dbReference>
<dbReference type="EMBL" id="VXPY01000087">
    <property type="protein sequence ID" value="MYD91148.1"/>
    <property type="molecule type" value="Genomic_DNA"/>
</dbReference>
<dbReference type="GO" id="GO:0019843">
    <property type="term" value="F:rRNA binding"/>
    <property type="evidence" value="ECO:0007669"/>
    <property type="project" value="UniProtKB-UniRule"/>
</dbReference>
<comment type="subunit">
    <text evidence="6">Part of the 30S ribosomal subunit.</text>
</comment>
<keyword evidence="2 6" id="KW-0699">rRNA-binding</keyword>
<name>A0A6B1DV84_9CHLR</name>
<dbReference type="GO" id="GO:0003735">
    <property type="term" value="F:structural constituent of ribosome"/>
    <property type="evidence" value="ECO:0007669"/>
    <property type="project" value="UniProtKB-UniRule"/>
</dbReference>
<evidence type="ECO:0000256" key="5">
    <source>
        <dbReference type="ARBA" id="ARBA00023274"/>
    </source>
</evidence>
<dbReference type="PROSITE" id="PS00056">
    <property type="entry name" value="RIBOSOMAL_S17"/>
    <property type="match status" value="1"/>
</dbReference>
<comment type="similarity">
    <text evidence="1 6 7">Belongs to the universal ribosomal protein uS17 family.</text>
</comment>
<accession>A0A6B1DV84</accession>
<comment type="function">
    <text evidence="6">One of the primary rRNA binding proteins, it binds specifically to the 5'-end of 16S ribosomal RNA.</text>
</comment>
<organism evidence="8">
    <name type="scientific">Caldilineaceae bacterium SB0662_bin_9</name>
    <dbReference type="NCBI Taxonomy" id="2605258"/>
    <lineage>
        <taxon>Bacteria</taxon>
        <taxon>Bacillati</taxon>
        <taxon>Chloroflexota</taxon>
        <taxon>Caldilineae</taxon>
        <taxon>Caldilineales</taxon>
        <taxon>Caldilineaceae</taxon>
    </lineage>
</organism>
<evidence type="ECO:0000256" key="1">
    <source>
        <dbReference type="ARBA" id="ARBA00010254"/>
    </source>
</evidence>
<keyword evidence="5 6" id="KW-0687">Ribonucleoprotein</keyword>
<evidence type="ECO:0000256" key="3">
    <source>
        <dbReference type="ARBA" id="ARBA00022884"/>
    </source>
</evidence>
<dbReference type="PRINTS" id="PR00973">
    <property type="entry name" value="RIBOSOMALS17"/>
</dbReference>
<dbReference type="CDD" id="cd00364">
    <property type="entry name" value="Ribosomal_uS17"/>
    <property type="match status" value="1"/>
</dbReference>
<dbReference type="InterPro" id="IPR000266">
    <property type="entry name" value="Ribosomal_uS17"/>
</dbReference>
<evidence type="ECO:0000256" key="4">
    <source>
        <dbReference type="ARBA" id="ARBA00022980"/>
    </source>
</evidence>
<keyword evidence="3 6" id="KW-0694">RNA-binding</keyword>
<dbReference type="AlphaFoldDB" id="A0A6B1DV84"/>
<keyword evidence="4 6" id="KW-0689">Ribosomal protein</keyword>
<dbReference type="InterPro" id="IPR012340">
    <property type="entry name" value="NA-bd_OB-fold"/>
</dbReference>
<dbReference type="NCBIfam" id="NF004123">
    <property type="entry name" value="PRK05610.1"/>
    <property type="match status" value="1"/>
</dbReference>